<gene>
    <name evidence="2" type="ORF">SR41_07850</name>
</gene>
<dbReference type="PATRIC" id="fig|1549858.7.peg.2003"/>
<feature type="region of interest" description="Disordered" evidence="1">
    <location>
        <begin position="78"/>
        <end position="98"/>
    </location>
</feature>
<dbReference type="AlphaFoldDB" id="A0A0D1KVQ1"/>
<feature type="region of interest" description="Disordered" evidence="1">
    <location>
        <begin position="15"/>
        <end position="45"/>
    </location>
</feature>
<evidence type="ECO:0000313" key="2">
    <source>
        <dbReference type="EMBL" id="KIU28439.1"/>
    </source>
</evidence>
<sequence>MRLAMMMAMQAVAGPPLPADMRPVKPAPAPDAPKATCGEPDADGTIVICGRPVDANRLRPVDETRYAEKPIRARTTIGKVGVSGEAEQGSLPNGMSSPRAMMKFKVPF</sequence>
<dbReference type="EMBL" id="JXTP01000030">
    <property type="protein sequence ID" value="KIU28439.1"/>
    <property type="molecule type" value="Genomic_DNA"/>
</dbReference>
<comment type="caution">
    <text evidence="2">The sequence shown here is derived from an EMBL/GenBank/DDBJ whole genome shotgun (WGS) entry which is preliminary data.</text>
</comment>
<name>A0A0D1KVQ1_9SPHN</name>
<dbReference type="Proteomes" id="UP000033203">
    <property type="component" value="Unassembled WGS sequence"/>
</dbReference>
<evidence type="ECO:0000256" key="1">
    <source>
        <dbReference type="SAM" id="MobiDB-lite"/>
    </source>
</evidence>
<reference evidence="2 3" key="1">
    <citation type="submission" date="2015-01" db="EMBL/GenBank/DDBJ databases">
        <title>Genome of Sphingomonas taxi strain 30a.</title>
        <authorList>
            <person name="Eevers N."/>
            <person name="Van Hamme J."/>
            <person name="Bottos E."/>
            <person name="Weyens N."/>
            <person name="Vangronsveld J."/>
        </authorList>
    </citation>
    <scope>NUCLEOTIDE SEQUENCE [LARGE SCALE GENOMIC DNA]</scope>
    <source>
        <strain evidence="2 3">30a</strain>
    </source>
</reference>
<evidence type="ECO:0000313" key="3">
    <source>
        <dbReference type="Proteomes" id="UP000033203"/>
    </source>
</evidence>
<proteinExistence type="predicted"/>
<protein>
    <submittedName>
        <fullName evidence="2">5'-nucleotidase</fullName>
    </submittedName>
</protein>
<accession>A0A0D1KVQ1</accession>
<organism evidence="2 3">
    <name type="scientific">Sphingomonas melonis</name>
    <dbReference type="NCBI Taxonomy" id="152682"/>
    <lineage>
        <taxon>Bacteria</taxon>
        <taxon>Pseudomonadati</taxon>
        <taxon>Pseudomonadota</taxon>
        <taxon>Alphaproteobacteria</taxon>
        <taxon>Sphingomonadales</taxon>
        <taxon>Sphingomonadaceae</taxon>
        <taxon>Sphingomonas</taxon>
    </lineage>
</organism>